<evidence type="ECO:0000256" key="6">
    <source>
        <dbReference type="ARBA" id="ARBA00022737"/>
    </source>
</evidence>
<dbReference type="CTD" id="109651"/>
<sequence length="1078" mass="120950">MKRPQLTLQWLAFVVLLASVAKSALTEKFVCPSNCSCSPEGHEEYELSCPGEGEQQITIQLKSHSKAIIQCQVNTDSDDYSLLKNVYIDAGALLDFRLCPLPDVPFTDLLQLRYPAKIQTFTFKSYRSFNDTLERRLFKGLTGITSLTLANNGLTTLPNDLLMDMPHLQQLYLLNNLVQPPSDLFQPVLSLETLDLGKNELMTIPVDLFRNLKKLNLLNLWKNKLSNLSPEMFRDLTSLTALDLRHNGLTSLPADIFTYLTSLKNLSLKGNNFKTLPVGLFSTNKNLATVQLSDSREPNFQLPSGLFSNLPNLKTVDLNNDGLKEIPEDIFWGSTSLHNINLQNNQLKEIPPQLFQNAVELERLDLGSNQIYSLTDSIFGQCKKLKFLDLSFNRVMNLTSNAFTGLDNLEELNMQNNGLRHVDINAFSSTCNLKILNWANNKLSFLDNEGYTEGGPRTHSEFGDTSPLKNCVHLTKIDLFNNSIPSIFADWRLNMHHLSVLNLSHNALQALHLYTDAFVPPHNREIDLRNNKISVIDLNGAEAWALIQQKDPNSKRSRWLLDGNPLSCNCSNYDFLRYLEKQIAPEVLDIVDFEPGNLACATPENWKDEPVVKVASRAVTCPITSLNETLTCPYPCECEFRAADAAIIVDCIGKNLTVAPAELPTHSQSNHTELYLTHNRLNALPDFSFPGYQMISKLALGHNNITRLNNITLMPQIMQMIELNHNNLTVVELQTMQLFSNLTNLTNIALHDNPWKCDCQLQPLVSFVQTHYTQISSPKEIKCTDGQLLSELTASGLCSQASSVVWASLVIALLLGGLIGGAFAVYYRFNHEIKAWLFAHNLCLWFVTEEELDKDKLYDAFVSYSHKDEEFVVNELVPGLEGGPMPFKLCLHYRDWVAGEWIPNQITRSVEDSKRTLVVLSPNFLESVWGRMEFRAAHCQALSEGRARVIVVLLGDIGPTENLDPELRAYLNMNTYVKWGDPWFWKKLRYALPHPPKAMKGSMGLVNRNAKHMNGKPTDDKIELICEPNGMPPVTTPPAEANVTDPLSIKNALNEVISAPRKVPIPSHGTNGTAAAVG</sequence>
<evidence type="ECO:0000256" key="7">
    <source>
        <dbReference type="ARBA" id="ARBA00022989"/>
    </source>
</evidence>
<dbReference type="InterPro" id="IPR003591">
    <property type="entry name" value="Leu-rich_rpt_typical-subtyp"/>
</dbReference>
<dbReference type="Gene3D" id="3.80.10.10">
    <property type="entry name" value="Ribonuclease Inhibitor"/>
    <property type="match status" value="3"/>
</dbReference>
<feature type="signal peptide" evidence="12">
    <location>
        <begin position="1"/>
        <end position="26"/>
    </location>
</feature>
<accession>A0A6J1RWX3</accession>
<dbReference type="AlphaFoldDB" id="A0A6J1RWX3"/>
<keyword evidence="5 12" id="KW-0732">Signal</keyword>
<feature type="transmembrane region" description="Helical" evidence="11">
    <location>
        <begin position="804"/>
        <end position="827"/>
    </location>
</feature>
<dbReference type="SMART" id="SM00082">
    <property type="entry name" value="LRRCT"/>
    <property type="match status" value="2"/>
</dbReference>
<dbReference type="GO" id="GO:0007165">
    <property type="term" value="P:signal transduction"/>
    <property type="evidence" value="ECO:0007669"/>
    <property type="project" value="InterPro"/>
</dbReference>
<keyword evidence="14" id="KW-1185">Reference proteome</keyword>
<keyword evidence="6" id="KW-0677">Repeat</keyword>
<evidence type="ECO:0000256" key="8">
    <source>
        <dbReference type="ARBA" id="ARBA00023136"/>
    </source>
</evidence>
<dbReference type="PROSITE" id="PS50104">
    <property type="entry name" value="TIR"/>
    <property type="match status" value="1"/>
</dbReference>
<dbReference type="SMART" id="SM00255">
    <property type="entry name" value="TIR"/>
    <property type="match status" value="1"/>
</dbReference>
<evidence type="ECO:0000256" key="9">
    <source>
        <dbReference type="ARBA" id="ARBA00023170"/>
    </source>
</evidence>
<dbReference type="Pfam" id="PF13855">
    <property type="entry name" value="LRR_8"/>
    <property type="match status" value="3"/>
</dbReference>
<proteinExistence type="inferred from homology"/>
<evidence type="ECO:0000256" key="10">
    <source>
        <dbReference type="ARBA" id="ARBA00023180"/>
    </source>
</evidence>
<reference evidence="15" key="1">
    <citation type="submission" date="2025-08" db="UniProtKB">
        <authorList>
            <consortium name="RefSeq"/>
        </authorList>
    </citation>
    <scope>IDENTIFICATION</scope>
    <source>
        <tissue evidence="15">Whole organism</tissue>
    </source>
</reference>
<keyword evidence="4 11" id="KW-0812">Transmembrane</keyword>
<keyword evidence="9" id="KW-0675">Receptor</keyword>
<dbReference type="InterPro" id="IPR000157">
    <property type="entry name" value="TIR_dom"/>
</dbReference>
<dbReference type="SUPFAM" id="SSF52200">
    <property type="entry name" value="Toll/Interleukin receptor TIR domain"/>
    <property type="match status" value="1"/>
</dbReference>
<dbReference type="PANTHER" id="PTHR24365:SF541">
    <property type="entry name" value="PROTEIN TOLL-RELATED"/>
    <property type="match status" value="1"/>
</dbReference>
<name>A0A6J1RWX3_FRAOC</name>
<dbReference type="PANTHER" id="PTHR24365">
    <property type="entry name" value="TOLL-LIKE RECEPTOR"/>
    <property type="match status" value="1"/>
</dbReference>
<gene>
    <name evidence="15" type="primary">LOC113203148</name>
</gene>
<keyword evidence="3" id="KW-0433">Leucine-rich repeat</keyword>
<evidence type="ECO:0000259" key="13">
    <source>
        <dbReference type="PROSITE" id="PS50104"/>
    </source>
</evidence>
<dbReference type="PRINTS" id="PR01537">
    <property type="entry name" value="INTRLKN1R1F"/>
</dbReference>
<protein>
    <submittedName>
        <fullName evidence="15">Protein toll</fullName>
    </submittedName>
</protein>
<feature type="chain" id="PRO_5026680598" evidence="12">
    <location>
        <begin position="27"/>
        <end position="1078"/>
    </location>
</feature>
<dbReference type="PROSITE" id="PS51450">
    <property type="entry name" value="LRR"/>
    <property type="match status" value="3"/>
</dbReference>
<dbReference type="GO" id="GO:0005886">
    <property type="term" value="C:plasma membrane"/>
    <property type="evidence" value="ECO:0007669"/>
    <property type="project" value="TreeGrafter"/>
</dbReference>
<evidence type="ECO:0000313" key="15">
    <source>
        <dbReference type="RefSeq" id="XP_026273459.1"/>
    </source>
</evidence>
<evidence type="ECO:0000256" key="4">
    <source>
        <dbReference type="ARBA" id="ARBA00022692"/>
    </source>
</evidence>
<dbReference type="SMART" id="SM00369">
    <property type="entry name" value="LRR_TYP"/>
    <property type="match status" value="13"/>
</dbReference>
<evidence type="ECO:0000313" key="14">
    <source>
        <dbReference type="Proteomes" id="UP000504606"/>
    </source>
</evidence>
<comment type="subcellular location">
    <subcellularLocation>
        <location evidence="1">Membrane</location>
        <topology evidence="1">Single-pass type I membrane protein</topology>
    </subcellularLocation>
</comment>
<evidence type="ECO:0000256" key="12">
    <source>
        <dbReference type="SAM" id="SignalP"/>
    </source>
</evidence>
<evidence type="ECO:0000256" key="3">
    <source>
        <dbReference type="ARBA" id="ARBA00022614"/>
    </source>
</evidence>
<keyword evidence="10" id="KW-0325">Glycoprotein</keyword>
<dbReference type="InterPro" id="IPR032675">
    <property type="entry name" value="LRR_dom_sf"/>
</dbReference>
<dbReference type="OrthoDB" id="1421090at2759"/>
<dbReference type="KEGG" id="foc:113203148"/>
<evidence type="ECO:0000256" key="1">
    <source>
        <dbReference type="ARBA" id="ARBA00004479"/>
    </source>
</evidence>
<dbReference type="InterPro" id="IPR000483">
    <property type="entry name" value="Cys-rich_flank_reg_C"/>
</dbReference>
<evidence type="ECO:0000256" key="5">
    <source>
        <dbReference type="ARBA" id="ARBA00022729"/>
    </source>
</evidence>
<dbReference type="Pfam" id="PF13306">
    <property type="entry name" value="LRR_5"/>
    <property type="match status" value="1"/>
</dbReference>
<dbReference type="FunFam" id="3.40.50.10140:FF:000020">
    <property type="entry name" value="Blast:Protein toll"/>
    <property type="match status" value="1"/>
</dbReference>
<keyword evidence="8 11" id="KW-0472">Membrane</keyword>
<dbReference type="Gene3D" id="3.40.50.10140">
    <property type="entry name" value="Toll/interleukin-1 receptor homology (TIR) domain"/>
    <property type="match status" value="1"/>
</dbReference>
<evidence type="ECO:0000256" key="2">
    <source>
        <dbReference type="ARBA" id="ARBA00009634"/>
    </source>
</evidence>
<feature type="domain" description="TIR" evidence="13">
    <location>
        <begin position="856"/>
        <end position="992"/>
    </location>
</feature>
<dbReference type="Proteomes" id="UP000504606">
    <property type="component" value="Unplaced"/>
</dbReference>
<evidence type="ECO:0000256" key="11">
    <source>
        <dbReference type="SAM" id="Phobius"/>
    </source>
</evidence>
<dbReference type="Pfam" id="PF13676">
    <property type="entry name" value="TIR_2"/>
    <property type="match status" value="1"/>
</dbReference>
<dbReference type="InterPro" id="IPR035897">
    <property type="entry name" value="Toll_tir_struct_dom_sf"/>
</dbReference>
<dbReference type="GeneID" id="113203148"/>
<dbReference type="FunFam" id="3.80.10.10:FF:001164">
    <property type="entry name" value="GH01279p"/>
    <property type="match status" value="2"/>
</dbReference>
<comment type="similarity">
    <text evidence="2">Belongs to the Toll-like receptor family.</text>
</comment>
<dbReference type="InterPro" id="IPR026906">
    <property type="entry name" value="LRR_5"/>
</dbReference>
<dbReference type="GO" id="GO:0038023">
    <property type="term" value="F:signaling receptor activity"/>
    <property type="evidence" value="ECO:0007669"/>
    <property type="project" value="TreeGrafter"/>
</dbReference>
<keyword evidence="7 11" id="KW-1133">Transmembrane helix</keyword>
<dbReference type="InterPro" id="IPR001611">
    <property type="entry name" value="Leu-rich_rpt"/>
</dbReference>
<dbReference type="RefSeq" id="XP_026273459.1">
    <property type="nucleotide sequence ID" value="XM_026417674.2"/>
</dbReference>
<organism evidence="14 15">
    <name type="scientific">Frankliniella occidentalis</name>
    <name type="common">Western flower thrips</name>
    <name type="synonym">Euthrips occidentalis</name>
    <dbReference type="NCBI Taxonomy" id="133901"/>
    <lineage>
        <taxon>Eukaryota</taxon>
        <taxon>Metazoa</taxon>
        <taxon>Ecdysozoa</taxon>
        <taxon>Arthropoda</taxon>
        <taxon>Hexapoda</taxon>
        <taxon>Insecta</taxon>
        <taxon>Pterygota</taxon>
        <taxon>Neoptera</taxon>
        <taxon>Paraneoptera</taxon>
        <taxon>Thysanoptera</taxon>
        <taxon>Terebrantia</taxon>
        <taxon>Thripoidea</taxon>
        <taxon>Thripidae</taxon>
        <taxon>Frankliniella</taxon>
    </lineage>
</organism>
<dbReference type="SUPFAM" id="SSF52058">
    <property type="entry name" value="L domain-like"/>
    <property type="match status" value="3"/>
</dbReference>